<evidence type="ECO:0000256" key="8">
    <source>
        <dbReference type="SAM" id="MobiDB-lite"/>
    </source>
</evidence>
<feature type="region of interest" description="Disordered" evidence="8">
    <location>
        <begin position="998"/>
        <end position="1133"/>
    </location>
</feature>
<dbReference type="Gene3D" id="3.30.2230.10">
    <property type="entry name" value="DUSP-like"/>
    <property type="match status" value="1"/>
</dbReference>
<feature type="region of interest" description="Disordered" evidence="8">
    <location>
        <begin position="1"/>
        <end position="133"/>
    </location>
</feature>
<dbReference type="HOGENOM" id="CLU_001060_9_0_1"/>
<dbReference type="PANTHER" id="PTHR21646:SF24">
    <property type="entry name" value="UBIQUITIN CARBOXYL-TERMINAL HYDROLASE"/>
    <property type="match status" value="1"/>
</dbReference>
<feature type="compositionally biased region" description="Acidic residues" evidence="8">
    <location>
        <begin position="1379"/>
        <end position="1388"/>
    </location>
</feature>
<dbReference type="Pfam" id="PF06337">
    <property type="entry name" value="DUSP"/>
    <property type="match status" value="1"/>
</dbReference>
<feature type="compositionally biased region" description="Basic and acidic residues" evidence="8">
    <location>
        <begin position="11"/>
        <end position="20"/>
    </location>
</feature>
<feature type="compositionally biased region" description="Basic and acidic residues" evidence="8">
    <location>
        <begin position="34"/>
        <end position="50"/>
    </location>
</feature>
<comment type="catalytic activity">
    <reaction evidence="1">
        <text>Thiol-dependent hydrolysis of ester, thioester, amide, peptide and isopeptide bonds formed by the C-terminal Gly of ubiquitin (a 76-residue protein attached to proteins as an intracellular targeting signal).</text>
        <dbReference type="EC" id="3.4.19.12"/>
    </reaction>
</comment>
<dbReference type="SUPFAM" id="SSF54001">
    <property type="entry name" value="Cysteine proteinases"/>
    <property type="match status" value="1"/>
</dbReference>
<evidence type="ECO:0000259" key="10">
    <source>
        <dbReference type="PROSITE" id="PS51283"/>
    </source>
</evidence>
<evidence type="ECO:0000256" key="3">
    <source>
        <dbReference type="ARBA" id="ARBA00012759"/>
    </source>
</evidence>
<evidence type="ECO:0000313" key="12">
    <source>
        <dbReference type="Proteomes" id="UP000011761"/>
    </source>
</evidence>
<dbReference type="Gene3D" id="3.90.70.10">
    <property type="entry name" value="Cysteine proteinases"/>
    <property type="match status" value="2"/>
</dbReference>
<keyword evidence="12" id="KW-1185">Reference proteome</keyword>
<feature type="region of interest" description="Disordered" evidence="8">
    <location>
        <begin position="1367"/>
        <end position="1613"/>
    </location>
</feature>
<feature type="domain" description="DUSP" evidence="10">
    <location>
        <begin position="136"/>
        <end position="263"/>
    </location>
</feature>
<protein>
    <recommendedName>
        <fullName evidence="3">ubiquitinyl hydrolase 1</fullName>
        <ecNumber evidence="3">3.4.19.12</ecNumber>
    </recommendedName>
</protein>
<accession>M2NI79</accession>
<feature type="compositionally biased region" description="Polar residues" evidence="8">
    <location>
        <begin position="91"/>
        <end position="108"/>
    </location>
</feature>
<feature type="compositionally biased region" description="Acidic residues" evidence="8">
    <location>
        <begin position="1028"/>
        <end position="1039"/>
    </location>
</feature>
<dbReference type="EMBL" id="KB445552">
    <property type="protein sequence ID" value="EMC99064.1"/>
    <property type="molecule type" value="Genomic_DNA"/>
</dbReference>
<dbReference type="KEGG" id="bcom:BAUCODRAFT_120356"/>
<dbReference type="GO" id="GO:0016579">
    <property type="term" value="P:protein deubiquitination"/>
    <property type="evidence" value="ECO:0007669"/>
    <property type="project" value="InterPro"/>
</dbReference>
<dbReference type="InterPro" id="IPR035927">
    <property type="entry name" value="DUSP-like_sf"/>
</dbReference>
<dbReference type="InterPro" id="IPR028889">
    <property type="entry name" value="USP"/>
</dbReference>
<dbReference type="PROSITE" id="PS50235">
    <property type="entry name" value="USP_3"/>
    <property type="match status" value="1"/>
</dbReference>
<evidence type="ECO:0000313" key="11">
    <source>
        <dbReference type="EMBL" id="EMC99064.1"/>
    </source>
</evidence>
<keyword evidence="7" id="KW-0788">Thiol protease</keyword>
<keyword evidence="6" id="KW-0378">Hydrolase</keyword>
<evidence type="ECO:0000259" key="9">
    <source>
        <dbReference type="PROSITE" id="PS50235"/>
    </source>
</evidence>
<dbReference type="PROSITE" id="PS00972">
    <property type="entry name" value="USP_1"/>
    <property type="match status" value="1"/>
</dbReference>
<feature type="region of interest" description="Disordered" evidence="8">
    <location>
        <begin position="879"/>
        <end position="950"/>
    </location>
</feature>
<feature type="region of interest" description="Disordered" evidence="8">
    <location>
        <begin position="291"/>
        <end position="333"/>
    </location>
</feature>
<dbReference type="PROSITE" id="PS51283">
    <property type="entry name" value="DUSP"/>
    <property type="match status" value="1"/>
</dbReference>
<dbReference type="GeneID" id="19107506"/>
<proteinExistence type="inferred from homology"/>
<organism evidence="11 12">
    <name type="scientific">Baudoinia panamericana (strain UAMH 10762)</name>
    <name type="common">Angels' share fungus</name>
    <name type="synonym">Baudoinia compniacensis (strain UAMH 10762)</name>
    <dbReference type="NCBI Taxonomy" id="717646"/>
    <lineage>
        <taxon>Eukaryota</taxon>
        <taxon>Fungi</taxon>
        <taxon>Dikarya</taxon>
        <taxon>Ascomycota</taxon>
        <taxon>Pezizomycotina</taxon>
        <taxon>Dothideomycetes</taxon>
        <taxon>Dothideomycetidae</taxon>
        <taxon>Mycosphaerellales</taxon>
        <taxon>Teratosphaeriaceae</taxon>
        <taxon>Baudoinia</taxon>
    </lineage>
</organism>
<dbReference type="InterPro" id="IPR006615">
    <property type="entry name" value="Pept_C19_DUSP"/>
</dbReference>
<dbReference type="EC" id="3.4.19.12" evidence="3"/>
<feature type="region of interest" description="Disordered" evidence="8">
    <location>
        <begin position="474"/>
        <end position="514"/>
    </location>
</feature>
<evidence type="ECO:0000256" key="1">
    <source>
        <dbReference type="ARBA" id="ARBA00000707"/>
    </source>
</evidence>
<feature type="compositionally biased region" description="Polar residues" evidence="8">
    <location>
        <begin position="1432"/>
        <end position="1454"/>
    </location>
</feature>
<dbReference type="OMA" id="KPRGCTG"/>
<feature type="compositionally biased region" description="Polar residues" evidence="8">
    <location>
        <begin position="1"/>
        <end position="10"/>
    </location>
</feature>
<dbReference type="RefSeq" id="XP_007674099.1">
    <property type="nucleotide sequence ID" value="XM_007675909.1"/>
</dbReference>
<evidence type="ECO:0000256" key="5">
    <source>
        <dbReference type="ARBA" id="ARBA00022786"/>
    </source>
</evidence>
<dbReference type="STRING" id="717646.M2NI79"/>
<dbReference type="OrthoDB" id="952271at2759"/>
<evidence type="ECO:0000256" key="7">
    <source>
        <dbReference type="ARBA" id="ARBA00022807"/>
    </source>
</evidence>
<dbReference type="SUPFAM" id="SSF143791">
    <property type="entry name" value="DUSP-like"/>
    <property type="match status" value="1"/>
</dbReference>
<keyword evidence="4" id="KW-0645">Protease</keyword>
<feature type="compositionally biased region" description="Basic residues" evidence="8">
    <location>
        <begin position="1078"/>
        <end position="1099"/>
    </location>
</feature>
<feature type="region of interest" description="Disordered" evidence="8">
    <location>
        <begin position="374"/>
        <end position="394"/>
    </location>
</feature>
<dbReference type="InterPro" id="IPR050185">
    <property type="entry name" value="Ub_carboxyl-term_hydrolase"/>
</dbReference>
<dbReference type="PROSITE" id="PS00973">
    <property type="entry name" value="USP_2"/>
    <property type="match status" value="1"/>
</dbReference>
<keyword evidence="5" id="KW-0833">Ubl conjugation pathway</keyword>
<feature type="compositionally biased region" description="Low complexity" evidence="8">
    <location>
        <begin position="1394"/>
        <end position="1412"/>
    </location>
</feature>
<name>M2NI79_BAUPA</name>
<reference evidence="11 12" key="1">
    <citation type="journal article" date="2012" name="PLoS Pathog.">
        <title>Diverse lifestyles and strategies of plant pathogenesis encoded in the genomes of eighteen Dothideomycetes fungi.</title>
        <authorList>
            <person name="Ohm R.A."/>
            <person name="Feau N."/>
            <person name="Henrissat B."/>
            <person name="Schoch C.L."/>
            <person name="Horwitz B.A."/>
            <person name="Barry K.W."/>
            <person name="Condon B.J."/>
            <person name="Copeland A.C."/>
            <person name="Dhillon B."/>
            <person name="Glaser F."/>
            <person name="Hesse C.N."/>
            <person name="Kosti I."/>
            <person name="LaButti K."/>
            <person name="Lindquist E.A."/>
            <person name="Lucas S."/>
            <person name="Salamov A.A."/>
            <person name="Bradshaw R.E."/>
            <person name="Ciuffetti L."/>
            <person name="Hamelin R.C."/>
            <person name="Kema G.H.J."/>
            <person name="Lawrence C."/>
            <person name="Scott J.A."/>
            <person name="Spatafora J.W."/>
            <person name="Turgeon B.G."/>
            <person name="de Wit P.J.G.M."/>
            <person name="Zhong S."/>
            <person name="Goodwin S.B."/>
            <person name="Grigoriev I.V."/>
        </authorList>
    </citation>
    <scope>NUCLEOTIDE SEQUENCE [LARGE SCALE GENOMIC DNA]</scope>
    <source>
        <strain evidence="11 12">UAMH 10762</strain>
    </source>
</reference>
<dbReference type="GO" id="GO:0006508">
    <property type="term" value="P:proteolysis"/>
    <property type="evidence" value="ECO:0007669"/>
    <property type="project" value="UniProtKB-KW"/>
</dbReference>
<feature type="compositionally biased region" description="Polar residues" evidence="8">
    <location>
        <begin position="474"/>
        <end position="483"/>
    </location>
</feature>
<feature type="compositionally biased region" description="Polar residues" evidence="8">
    <location>
        <begin position="1109"/>
        <end position="1126"/>
    </location>
</feature>
<dbReference type="PANTHER" id="PTHR21646">
    <property type="entry name" value="UBIQUITIN CARBOXYL-TERMINAL HYDROLASE"/>
    <property type="match status" value="1"/>
</dbReference>
<feature type="compositionally biased region" description="Basic and acidic residues" evidence="8">
    <location>
        <begin position="1548"/>
        <end position="1558"/>
    </location>
</feature>
<comment type="similarity">
    <text evidence="2">Belongs to the peptidase C19 family.</text>
</comment>
<feature type="compositionally biased region" description="Polar residues" evidence="8">
    <location>
        <begin position="291"/>
        <end position="304"/>
    </location>
</feature>
<dbReference type="GO" id="GO:0004843">
    <property type="term" value="F:cysteine-type deubiquitinase activity"/>
    <property type="evidence" value="ECO:0007669"/>
    <property type="project" value="UniProtKB-EC"/>
</dbReference>
<dbReference type="InterPro" id="IPR018200">
    <property type="entry name" value="USP_CS"/>
</dbReference>
<feature type="domain" description="USP" evidence="9">
    <location>
        <begin position="515"/>
        <end position="1353"/>
    </location>
</feature>
<dbReference type="eggNOG" id="KOG1870">
    <property type="taxonomic scope" value="Eukaryota"/>
</dbReference>
<gene>
    <name evidence="11" type="ORF">BAUCODRAFT_120356</name>
</gene>
<dbReference type="Proteomes" id="UP000011761">
    <property type="component" value="Unassembled WGS sequence"/>
</dbReference>
<dbReference type="InterPro" id="IPR001394">
    <property type="entry name" value="Peptidase_C19_UCH"/>
</dbReference>
<dbReference type="Pfam" id="PF00443">
    <property type="entry name" value="UCH"/>
    <property type="match status" value="1"/>
</dbReference>
<dbReference type="InterPro" id="IPR038765">
    <property type="entry name" value="Papain-like_cys_pep_sf"/>
</dbReference>
<feature type="compositionally biased region" description="Polar residues" evidence="8">
    <location>
        <begin position="1561"/>
        <end position="1571"/>
    </location>
</feature>
<sequence>MSGSEHGGNSNERRDVKSPDHVYGVRSASPAKRSAADMEDIRLDASRAREQTQQPAPANVGFAPTRDAASTDLDEPMAGMTPAMHTDTDETAANSTAPTQLGTLTTNTSAASSHSDAPPPYEESNAVRKDTQYTTAEIDAQVGKVREAWSKGPDVGEKGVVVSCRWLGRVLSRTSDGLRSNDFTKGMREGPIGLIDNSDIVPEGAFDPPFLADPEDPKGNFIPLKPGLSMDQDYQVLPDSSWGYVVSCYGMAPGQKQINRYAKNTAGQDAATTNIQYEMYPPTITIRKVPQPTQEEQQAATPDKSNAEKAARRQQMQRQGQRSESDAPKLVTARSSKMQDFLVRAKEAAGIPRNTQVRVWRLLNAQKVAVEAPDHHEAGVLSPPRSPDISASKSARDTKNVLVLPEADFKAMEVGRDLEHVDVKDQTMNNKYNGNSTVDIYGLHEDTVLLLEEQIGGPAGGEFQSDNKKRTKFSLLNSNSSRPGSAPASGRASPQPGGMITRGRARRDGRTRGTVGLSNLGNTCYMNSALQCIRSVEELAIYFLADRYKAEINSNNPLGHGGVMAKKYAGVLNGIYGDNSSSTFSPSDFKRTLGSLQPLFSGYGQQDSQEFLSFLVDALHEDLNRIQKKPYTENPDSDDKTVRDPQAIIELGEVYRKNHRARNDSVCMDLFSGFYKNTMECPVCEKVSITFDPYSLVTVQLPIESSFQHTVTFVPLNGPPVNHAIDTDRNSTIKALKQSIASKHSGVSADRLWMAEVYGQRIYKVFENHQTLAELSIQGHDYIFAFELEDVPTNISDRAPRKAFSHGSDKIPDMDDPKAERMAVPVFSRQRSRFGNTWEITLHPLYILLTREEAKDFEVILKKLLIAVSKQTSRPILTEFDDSDQVGEPTVNGESEKEESAGEDVAQVSDRSVPSEDGYVEVSLDNAREDGQSEQVTSAPEPPPKATPIPAHFMSRDYSIAEELRNHLFAVNYAKSDGGMSCASMQSFVEKTVSNMYSRVKQPPRRPSVQSTSEESTTSVAAGHAECEVEESDADDDNDKPDIVIGQEDALHMPTPTSANPDSGSDFLPDDPIEGRGGRRRVQGKQDKFRRKRKPRQKTYGRADRRNTQNRPDSSGSLTSTQSKGTLNGHADNDDEQYYIKLGEAIVLDWYPDGLNDLFGGDPEAENQKRGYWLSSRDGRDLDFVPDPVLQAKKQQRAERRKHGVTLEDCFVETGKREILSEDNAWYCNRCKEMRQAAKTLEIWTIPDILIVHLKRFGGNRSFRDKIDVMVDYPIDGLDMTEKIGLKEDGKEYIYDLFAVDNHYGGLGGGHYTALAKNFYDGQWYDYNDSICSKAGDAKLRSAAAYLLFYRRRSDKPLGPQYLQNLIMDARNPQPTDVTAEDDDEDESGEAKLGGPTSSLHGSSSALHAAGAGTNGIHLSHGGGGAGARADSSLTTKTSLANSSDGSNVPRQFGSQGGDWGFQGLDEVPDTGLDAEPSTALLNQTGHAYDDEDNLSTTAEHDSAMGGDDSGFRSSMEEDPVYGPDMNPLLGRDDDYDMRSPPPLESIEQEHDFYDDHGMYSNANERPSEPSNFDELHANAYDAEVSHVENADAESPPAHDIRLEAEDGHKKME</sequence>
<feature type="compositionally biased region" description="Basic and acidic residues" evidence="8">
    <location>
        <begin position="1597"/>
        <end position="1613"/>
    </location>
</feature>
<evidence type="ECO:0000256" key="6">
    <source>
        <dbReference type="ARBA" id="ARBA00022801"/>
    </source>
</evidence>
<evidence type="ECO:0000256" key="4">
    <source>
        <dbReference type="ARBA" id="ARBA00022670"/>
    </source>
</evidence>
<evidence type="ECO:0000256" key="2">
    <source>
        <dbReference type="ARBA" id="ARBA00009085"/>
    </source>
</evidence>